<comment type="caution">
    <text evidence="2">The sequence shown here is derived from an EMBL/GenBank/DDBJ whole genome shotgun (WGS) entry which is preliminary data.</text>
</comment>
<organism evidence="2 3">
    <name type="scientific">Zancudomyces culisetae</name>
    <name type="common">Gut fungus</name>
    <name type="synonym">Smittium culisetae</name>
    <dbReference type="NCBI Taxonomy" id="1213189"/>
    <lineage>
        <taxon>Eukaryota</taxon>
        <taxon>Fungi</taxon>
        <taxon>Fungi incertae sedis</taxon>
        <taxon>Zoopagomycota</taxon>
        <taxon>Kickxellomycotina</taxon>
        <taxon>Harpellomycetes</taxon>
        <taxon>Harpellales</taxon>
        <taxon>Legeriomycetaceae</taxon>
        <taxon>Zancudomyces</taxon>
    </lineage>
</organism>
<evidence type="ECO:0000313" key="2">
    <source>
        <dbReference type="EMBL" id="OMH81977.1"/>
    </source>
</evidence>
<keyword evidence="1" id="KW-0472">Membrane</keyword>
<feature type="transmembrane region" description="Helical" evidence="1">
    <location>
        <begin position="12"/>
        <end position="30"/>
    </location>
</feature>
<keyword evidence="1" id="KW-0812">Transmembrane</keyword>
<protein>
    <submittedName>
        <fullName evidence="2">Uncharacterized protein</fullName>
    </submittedName>
</protein>
<gene>
    <name evidence="2" type="ORF">AX774_g4563</name>
</gene>
<sequence length="72" mass="7960">MPPSQIKRKKKVSVSLMISVVLVASDVIPFSRMICNMCSQYALSICTPSMHHGRCVSNNCMVSIELQGNVFL</sequence>
<keyword evidence="3" id="KW-1185">Reference proteome</keyword>
<dbReference type="AlphaFoldDB" id="A0A1R1PM06"/>
<keyword evidence="1" id="KW-1133">Transmembrane helix</keyword>
<reference evidence="3" key="1">
    <citation type="submission" date="2017-01" db="EMBL/GenBank/DDBJ databases">
        <authorList>
            <person name="Wang Y."/>
            <person name="White M."/>
            <person name="Kvist S."/>
            <person name="Moncalvo J.-M."/>
        </authorList>
    </citation>
    <scope>NUCLEOTIDE SEQUENCE [LARGE SCALE GENOMIC DNA]</scope>
    <source>
        <strain evidence="3">COL-18-3</strain>
    </source>
</reference>
<dbReference type="EMBL" id="LSSK01000767">
    <property type="protein sequence ID" value="OMH81977.1"/>
    <property type="molecule type" value="Genomic_DNA"/>
</dbReference>
<accession>A0A1R1PM06</accession>
<evidence type="ECO:0000256" key="1">
    <source>
        <dbReference type="SAM" id="Phobius"/>
    </source>
</evidence>
<name>A0A1R1PM06_ZANCU</name>
<evidence type="ECO:0000313" key="3">
    <source>
        <dbReference type="Proteomes" id="UP000188320"/>
    </source>
</evidence>
<dbReference type="Proteomes" id="UP000188320">
    <property type="component" value="Unassembled WGS sequence"/>
</dbReference>
<proteinExistence type="predicted"/>